<name>A0A5J5HRA3_9BACI</name>
<dbReference type="Pfam" id="PF09678">
    <property type="entry name" value="Caa3_CtaG"/>
    <property type="match status" value="1"/>
</dbReference>
<comment type="subcellular location">
    <subcellularLocation>
        <location evidence="1">Cell membrane</location>
        <topology evidence="1">Multi-pass membrane protein</topology>
    </subcellularLocation>
</comment>
<sequence>MSIHNHIQHEKGMHPYQLNGEAFEVFIGLFFVLIIIIYLMAAAVSSCCYKKWPLYRSIYWLIGVCCTAAVCIGPLANLSHYDFKAHMLSHLLFGMAAPLFLVLSSPMTLLLRTLKVSEARRLSRILKSRYIRFITDPIVVSILNIGGLWILYTTDLFAMIHDSPLIHFMIHVHVFLAGYFFILSMIGIEPTPHRTSFLYRACVLLIALAFHGILSKYIYVHPPLGVPAVDAEIGAMLMYYGGDAIDAVIIYILCYQWYKASRTHRFFTANNFKQSRISVRREEI</sequence>
<evidence type="ECO:0000313" key="8">
    <source>
        <dbReference type="Proteomes" id="UP000326671"/>
    </source>
</evidence>
<evidence type="ECO:0000256" key="1">
    <source>
        <dbReference type="ARBA" id="ARBA00004651"/>
    </source>
</evidence>
<feature type="transmembrane region" description="Helical" evidence="6">
    <location>
        <begin position="239"/>
        <end position="258"/>
    </location>
</feature>
<feature type="transmembrane region" description="Helical" evidence="6">
    <location>
        <begin position="164"/>
        <end position="185"/>
    </location>
</feature>
<keyword evidence="5 6" id="KW-0472">Membrane</keyword>
<dbReference type="InterPro" id="IPR019108">
    <property type="entry name" value="Caa3_assmbl_CtaG-rel"/>
</dbReference>
<comment type="caution">
    <text evidence="7">The sequence shown here is derived from an EMBL/GenBank/DDBJ whole genome shotgun (WGS) entry which is preliminary data.</text>
</comment>
<reference evidence="7 8" key="1">
    <citation type="submission" date="2019-09" db="EMBL/GenBank/DDBJ databases">
        <title>Whole genome sequences of isolates from the Mars Exploration Rovers.</title>
        <authorList>
            <person name="Seuylemezian A."/>
            <person name="Vaishampayan P."/>
        </authorList>
    </citation>
    <scope>NUCLEOTIDE SEQUENCE [LARGE SCALE GENOMIC DNA]</scope>
    <source>
        <strain evidence="7 8">MER_TA_151</strain>
    </source>
</reference>
<evidence type="ECO:0000256" key="2">
    <source>
        <dbReference type="ARBA" id="ARBA00022475"/>
    </source>
</evidence>
<keyword evidence="2" id="KW-1003">Cell membrane</keyword>
<accession>A0A5J5HRA3</accession>
<feature type="transmembrane region" description="Helical" evidence="6">
    <location>
        <begin position="25"/>
        <end position="45"/>
    </location>
</feature>
<dbReference type="OrthoDB" id="5024156at2"/>
<evidence type="ECO:0000256" key="5">
    <source>
        <dbReference type="ARBA" id="ARBA00023136"/>
    </source>
</evidence>
<dbReference type="RefSeq" id="WP_150440235.1">
    <property type="nucleotide sequence ID" value="NZ_VYKL01000018.1"/>
</dbReference>
<proteinExistence type="predicted"/>
<keyword evidence="8" id="KW-1185">Reference proteome</keyword>
<dbReference type="GO" id="GO:0005886">
    <property type="term" value="C:plasma membrane"/>
    <property type="evidence" value="ECO:0007669"/>
    <property type="project" value="UniProtKB-SubCell"/>
</dbReference>
<keyword evidence="4 6" id="KW-1133">Transmembrane helix</keyword>
<organism evidence="7 8">
    <name type="scientific">Niallia endozanthoxylica</name>
    <dbReference type="NCBI Taxonomy" id="2036016"/>
    <lineage>
        <taxon>Bacteria</taxon>
        <taxon>Bacillati</taxon>
        <taxon>Bacillota</taxon>
        <taxon>Bacilli</taxon>
        <taxon>Bacillales</taxon>
        <taxon>Bacillaceae</taxon>
        <taxon>Niallia</taxon>
    </lineage>
</organism>
<evidence type="ECO:0000313" key="7">
    <source>
        <dbReference type="EMBL" id="KAA9023834.1"/>
    </source>
</evidence>
<feature type="transmembrane region" description="Helical" evidence="6">
    <location>
        <begin position="130"/>
        <end position="152"/>
    </location>
</feature>
<dbReference type="Proteomes" id="UP000326671">
    <property type="component" value="Unassembled WGS sequence"/>
</dbReference>
<gene>
    <name evidence="7" type="ORF">F4V44_11885</name>
</gene>
<feature type="transmembrane region" description="Helical" evidence="6">
    <location>
        <begin position="197"/>
        <end position="219"/>
    </location>
</feature>
<evidence type="ECO:0000256" key="3">
    <source>
        <dbReference type="ARBA" id="ARBA00022692"/>
    </source>
</evidence>
<evidence type="ECO:0000256" key="6">
    <source>
        <dbReference type="SAM" id="Phobius"/>
    </source>
</evidence>
<keyword evidence="3 6" id="KW-0812">Transmembrane</keyword>
<protein>
    <submittedName>
        <fullName evidence="7">Cytochrome c oxidase assembly protein</fullName>
    </submittedName>
</protein>
<evidence type="ECO:0000256" key="4">
    <source>
        <dbReference type="ARBA" id="ARBA00022989"/>
    </source>
</evidence>
<dbReference type="EMBL" id="VYKL01000018">
    <property type="protein sequence ID" value="KAA9023834.1"/>
    <property type="molecule type" value="Genomic_DNA"/>
</dbReference>
<feature type="transmembrane region" description="Helical" evidence="6">
    <location>
        <begin position="88"/>
        <end position="110"/>
    </location>
</feature>
<dbReference type="AlphaFoldDB" id="A0A5J5HRA3"/>
<feature type="transmembrane region" description="Helical" evidence="6">
    <location>
        <begin position="57"/>
        <end position="76"/>
    </location>
</feature>